<protein>
    <submittedName>
        <fullName evidence="8">KpsF/GutQ family protein</fullName>
    </submittedName>
</protein>
<comment type="similarity">
    <text evidence="1 4">Belongs to the SIS family. GutQ/KpsF subfamily.</text>
</comment>
<keyword evidence="5" id="KW-0479">Metal-binding</keyword>
<evidence type="ECO:0000256" key="5">
    <source>
        <dbReference type="PIRSR" id="PIRSR004692-2"/>
    </source>
</evidence>
<evidence type="ECO:0000256" key="4">
    <source>
        <dbReference type="PIRNR" id="PIRNR004692"/>
    </source>
</evidence>
<dbReference type="AlphaFoldDB" id="A0A081BCJ4"/>
<dbReference type="NCBIfam" id="TIGR00393">
    <property type="entry name" value="kpsF"/>
    <property type="match status" value="1"/>
</dbReference>
<dbReference type="Pfam" id="PF01380">
    <property type="entry name" value="SIS"/>
    <property type="match status" value="1"/>
</dbReference>
<dbReference type="PIRSF" id="PIRSF004692">
    <property type="entry name" value="KdsD_KpsF"/>
    <property type="match status" value="1"/>
</dbReference>
<comment type="caution">
    <text evidence="8">The sequence shown here is derived from an EMBL/GenBank/DDBJ whole genome shotgun (WGS) entry which is preliminary data.</text>
</comment>
<dbReference type="Proteomes" id="UP000028702">
    <property type="component" value="Unassembled WGS sequence"/>
</dbReference>
<dbReference type="InterPro" id="IPR000644">
    <property type="entry name" value="CBS_dom"/>
</dbReference>
<dbReference type="InterPro" id="IPR004800">
    <property type="entry name" value="KdsD/KpsF-type"/>
</dbReference>
<dbReference type="Gene3D" id="3.40.50.10490">
    <property type="entry name" value="Glucose-6-phosphate isomerase like protein, domain 1"/>
    <property type="match status" value="1"/>
</dbReference>
<dbReference type="CDD" id="cd05014">
    <property type="entry name" value="SIS_Kpsf"/>
    <property type="match status" value="1"/>
</dbReference>
<dbReference type="GO" id="GO:0046872">
    <property type="term" value="F:metal ion binding"/>
    <property type="evidence" value="ECO:0007669"/>
    <property type="project" value="UniProtKB-KW"/>
</dbReference>
<keyword evidence="5" id="KW-0862">Zinc</keyword>
<evidence type="ECO:0000313" key="8">
    <source>
        <dbReference type="EMBL" id="GAK45762.1"/>
    </source>
</evidence>
<evidence type="ECO:0000256" key="6">
    <source>
        <dbReference type="PIRSR" id="PIRSR004692-3"/>
    </source>
</evidence>
<dbReference type="eggNOG" id="COG0794">
    <property type="taxonomic scope" value="Bacteria"/>
</dbReference>
<dbReference type="GO" id="GO:0097367">
    <property type="term" value="F:carbohydrate derivative binding"/>
    <property type="evidence" value="ECO:0007669"/>
    <property type="project" value="InterPro"/>
</dbReference>
<evidence type="ECO:0000313" key="9">
    <source>
        <dbReference type="Proteomes" id="UP000028702"/>
    </source>
</evidence>
<feature type="site" description="Catalytically relevant" evidence="6">
    <location>
        <position position="108"/>
    </location>
</feature>
<keyword evidence="3" id="KW-0129">CBS domain</keyword>
<dbReference type="SUPFAM" id="SSF53697">
    <property type="entry name" value="SIS domain"/>
    <property type="match status" value="1"/>
</dbReference>
<dbReference type="GO" id="GO:0019146">
    <property type="term" value="F:arabinose-5-phosphate isomerase activity"/>
    <property type="evidence" value="ECO:0007669"/>
    <property type="project" value="UniProtKB-ARBA"/>
</dbReference>
<dbReference type="Gene3D" id="3.10.580.10">
    <property type="entry name" value="CBS-domain"/>
    <property type="match status" value="1"/>
</dbReference>
<evidence type="ECO:0000259" key="7">
    <source>
        <dbReference type="SMART" id="SM00116"/>
    </source>
</evidence>
<feature type="site" description="Catalytically relevant" evidence="6">
    <location>
        <position position="56"/>
    </location>
</feature>
<feature type="site" description="Catalytically relevant" evidence="6">
    <location>
        <position position="190"/>
    </location>
</feature>
<dbReference type="STRING" id="1333998.M2A_2261"/>
<dbReference type="InterPro" id="IPR046348">
    <property type="entry name" value="SIS_dom_sf"/>
</dbReference>
<proteinExistence type="inferred from homology"/>
<dbReference type="GO" id="GO:1901135">
    <property type="term" value="P:carbohydrate derivative metabolic process"/>
    <property type="evidence" value="ECO:0007669"/>
    <property type="project" value="InterPro"/>
</dbReference>
<feature type="domain" description="CBS" evidence="7">
    <location>
        <begin position="211"/>
        <end position="259"/>
    </location>
</feature>
<keyword evidence="9" id="KW-1185">Reference proteome</keyword>
<feature type="binding site" evidence="5">
    <location>
        <position position="79"/>
    </location>
    <ligand>
        <name>Zn(2+)</name>
        <dbReference type="ChEBI" id="CHEBI:29105"/>
    </ligand>
</feature>
<keyword evidence="2" id="KW-0677">Repeat</keyword>
<accession>A0A081BCJ4</accession>
<dbReference type="RefSeq" id="WP_045447413.1">
    <property type="nucleotide sequence ID" value="NZ_BBIO01000011.1"/>
</dbReference>
<dbReference type="InterPro" id="IPR046342">
    <property type="entry name" value="CBS_dom_sf"/>
</dbReference>
<organism evidence="8 9">
    <name type="scientific">Tepidicaulis marinus</name>
    <dbReference type="NCBI Taxonomy" id="1333998"/>
    <lineage>
        <taxon>Bacteria</taxon>
        <taxon>Pseudomonadati</taxon>
        <taxon>Pseudomonadota</taxon>
        <taxon>Alphaproteobacteria</taxon>
        <taxon>Hyphomicrobiales</taxon>
        <taxon>Parvibaculaceae</taxon>
        <taxon>Tepidicaulis</taxon>
    </lineage>
</organism>
<gene>
    <name evidence="8" type="ORF">M2A_2261</name>
</gene>
<feature type="domain" description="CBS" evidence="7">
    <location>
        <begin position="274"/>
        <end position="321"/>
    </location>
</feature>
<dbReference type="CDD" id="cd04604">
    <property type="entry name" value="CBS_pair_SIS_assoc"/>
    <property type="match status" value="1"/>
</dbReference>
<dbReference type="eggNOG" id="COG0517">
    <property type="taxonomic scope" value="Bacteria"/>
</dbReference>
<dbReference type="InterPro" id="IPR035474">
    <property type="entry name" value="SIS_Kpsf"/>
</dbReference>
<reference evidence="8 9" key="1">
    <citation type="submission" date="2014-07" db="EMBL/GenBank/DDBJ databases">
        <title>Tepidicaulis marinum gen. nov., sp. nov., a novel marine bacterium denitrifying nitrate to nitrous oxide strictly under microaerobic conditions.</title>
        <authorList>
            <person name="Takeuchi M."/>
            <person name="Yamagishi T."/>
            <person name="Kamagata Y."/>
            <person name="Oshima K."/>
            <person name="Hattori M."/>
            <person name="Katayama T."/>
            <person name="Hanada S."/>
            <person name="Tamaki H."/>
            <person name="Marumo K."/>
            <person name="Maeda H."/>
            <person name="Nedachi M."/>
            <person name="Iwasaki W."/>
            <person name="Suwa Y."/>
            <person name="Sakata S."/>
        </authorList>
    </citation>
    <scope>NUCLEOTIDE SEQUENCE [LARGE SCALE GENOMIC DNA]</scope>
    <source>
        <strain evidence="8 9">MA2</strain>
    </source>
</reference>
<dbReference type="InterPro" id="IPR050986">
    <property type="entry name" value="GutQ/KpsF_isomerases"/>
</dbReference>
<dbReference type="PANTHER" id="PTHR42745:SF1">
    <property type="entry name" value="ARABINOSE 5-PHOSPHATE ISOMERASE KDSD"/>
    <property type="match status" value="1"/>
</dbReference>
<dbReference type="SMART" id="SM00116">
    <property type="entry name" value="CBS"/>
    <property type="match status" value="2"/>
</dbReference>
<dbReference type="Pfam" id="PF00571">
    <property type="entry name" value="CBS"/>
    <property type="match status" value="2"/>
</dbReference>
<dbReference type="PANTHER" id="PTHR42745">
    <property type="match status" value="1"/>
</dbReference>
<evidence type="ECO:0000256" key="3">
    <source>
        <dbReference type="ARBA" id="ARBA00023122"/>
    </source>
</evidence>
<dbReference type="InterPro" id="IPR001347">
    <property type="entry name" value="SIS_dom"/>
</dbReference>
<name>A0A081BCJ4_9HYPH</name>
<dbReference type="SUPFAM" id="SSF54631">
    <property type="entry name" value="CBS-domain pair"/>
    <property type="match status" value="1"/>
</dbReference>
<dbReference type="GO" id="GO:0005975">
    <property type="term" value="P:carbohydrate metabolic process"/>
    <property type="evidence" value="ECO:0007669"/>
    <property type="project" value="InterPro"/>
</dbReference>
<feature type="site" description="Catalytically relevant" evidence="6">
    <location>
        <position position="149"/>
    </location>
</feature>
<dbReference type="FunFam" id="3.40.50.10490:FF:000011">
    <property type="entry name" value="Arabinose 5-phosphate isomerase"/>
    <property type="match status" value="1"/>
</dbReference>
<sequence>MASKTVPAHVASAKRTIEVEIKGLEALAASLNGTFEEAVERLADLKGRLIVTGMGKSGHIGRKIAATLASTGTPAQFVHPGEASHGDLGMITAEDGILALSWGGESAELRDILAYAKRFNIPLIAITSRAQSTLGAAADVVLEMPQAQEACAIGMAPTTSTTMQLALGDALAIALMEKKGFAATDYKLFHPGGKLGAMLQHVRDVMHKSGDIPLVPEGTLMSDAIIEMTQKRLGCVGVTDSRGALTGLVTDGDLRRHMGEGILQTPVDAIMTKSPKVIGPDMLAAEALSKLNENKITSFFVVEDGKPVGLVHIHDFLHIGVV</sequence>
<evidence type="ECO:0000256" key="2">
    <source>
        <dbReference type="ARBA" id="ARBA00022737"/>
    </source>
</evidence>
<evidence type="ECO:0000256" key="1">
    <source>
        <dbReference type="ARBA" id="ARBA00008165"/>
    </source>
</evidence>
<dbReference type="EMBL" id="BBIO01000011">
    <property type="protein sequence ID" value="GAK45762.1"/>
    <property type="molecule type" value="Genomic_DNA"/>
</dbReference>